<accession>A0ABS3R488</accession>
<name>A0ABS3R488_9ACTN</name>
<dbReference type="RefSeq" id="WP_208269211.1">
    <property type="nucleotide sequence ID" value="NZ_BAAAGM010000003.1"/>
</dbReference>
<dbReference type="Gene3D" id="3.40.630.30">
    <property type="match status" value="1"/>
</dbReference>
<sequence>MAAADVQGAGARPVSGRWTVRPETGADAAAVRRVVEAAFPTAEEADLVDALRGDPAWLPGLSFVAEAPDGRVAGYALLTRCRVGGADALALAPVAVLPEHQRRGAGDAVVRAALAEAARRGERLVVVLGHPAYYPRFGFVRASSLGVSAGFAVPDEALMALVPAGSSGPVPSGPIEYAAPFGV</sequence>
<evidence type="ECO:0000313" key="2">
    <source>
        <dbReference type="EMBL" id="MBO2440837.1"/>
    </source>
</evidence>
<dbReference type="CDD" id="cd04301">
    <property type="entry name" value="NAT_SF"/>
    <property type="match status" value="1"/>
</dbReference>
<dbReference type="Proteomes" id="UP000666915">
    <property type="component" value="Unassembled WGS sequence"/>
</dbReference>
<evidence type="ECO:0000259" key="1">
    <source>
        <dbReference type="PROSITE" id="PS51186"/>
    </source>
</evidence>
<dbReference type="EMBL" id="JAGEOK010000016">
    <property type="protein sequence ID" value="MBO2440837.1"/>
    <property type="molecule type" value="Genomic_DNA"/>
</dbReference>
<proteinExistence type="predicted"/>
<dbReference type="InterPro" id="IPR016181">
    <property type="entry name" value="Acyl_CoA_acyltransferase"/>
</dbReference>
<keyword evidence="3" id="KW-1185">Reference proteome</keyword>
<comment type="caution">
    <text evidence="2">The sequence shown here is derived from an EMBL/GenBank/DDBJ whole genome shotgun (WGS) entry which is preliminary data.</text>
</comment>
<protein>
    <submittedName>
        <fullName evidence="2">N-acetyltransferase</fullName>
    </submittedName>
</protein>
<dbReference type="InterPro" id="IPR000182">
    <property type="entry name" value="GNAT_dom"/>
</dbReference>
<dbReference type="Pfam" id="PF00583">
    <property type="entry name" value="Acetyltransf_1"/>
    <property type="match status" value="1"/>
</dbReference>
<feature type="domain" description="N-acetyltransferase" evidence="1">
    <location>
        <begin position="18"/>
        <end position="160"/>
    </location>
</feature>
<dbReference type="SUPFAM" id="SSF55729">
    <property type="entry name" value="Acyl-CoA N-acyltransferases (Nat)"/>
    <property type="match status" value="1"/>
</dbReference>
<reference evidence="2 3" key="1">
    <citation type="submission" date="2021-03" db="EMBL/GenBank/DDBJ databases">
        <authorList>
            <person name="Kanchanasin P."/>
            <person name="Saeng-In P."/>
            <person name="Phongsopitanun W."/>
            <person name="Yuki M."/>
            <person name="Kudo T."/>
            <person name="Ohkuma M."/>
            <person name="Tanasupawat S."/>
        </authorList>
    </citation>
    <scope>NUCLEOTIDE SEQUENCE [LARGE SCALE GENOMIC DNA]</scope>
    <source>
        <strain evidence="2 3">L46</strain>
    </source>
</reference>
<gene>
    <name evidence="2" type="ORF">J4557_25245</name>
</gene>
<organism evidence="2 3">
    <name type="scientific">Actinomadura nitritigenes</name>
    <dbReference type="NCBI Taxonomy" id="134602"/>
    <lineage>
        <taxon>Bacteria</taxon>
        <taxon>Bacillati</taxon>
        <taxon>Actinomycetota</taxon>
        <taxon>Actinomycetes</taxon>
        <taxon>Streptosporangiales</taxon>
        <taxon>Thermomonosporaceae</taxon>
        <taxon>Actinomadura</taxon>
    </lineage>
</organism>
<dbReference type="PROSITE" id="PS51186">
    <property type="entry name" value="GNAT"/>
    <property type="match status" value="1"/>
</dbReference>
<evidence type="ECO:0000313" key="3">
    <source>
        <dbReference type="Proteomes" id="UP000666915"/>
    </source>
</evidence>